<feature type="transmembrane region" description="Helical" evidence="2">
    <location>
        <begin position="235"/>
        <end position="255"/>
    </location>
</feature>
<dbReference type="OrthoDB" id="6366319at2759"/>
<protein>
    <submittedName>
        <fullName evidence="3">Uncharacterized protein</fullName>
    </submittedName>
</protein>
<dbReference type="SUPFAM" id="SSF161070">
    <property type="entry name" value="SNF-like"/>
    <property type="match status" value="1"/>
</dbReference>
<dbReference type="Proteomes" id="UP000326759">
    <property type="component" value="Unassembled WGS sequence"/>
</dbReference>
<accession>A0A5N5T156</accession>
<name>A0A5N5T156_9CRUS</name>
<feature type="transmembrane region" description="Helical" evidence="2">
    <location>
        <begin position="203"/>
        <end position="223"/>
    </location>
</feature>
<feature type="compositionally biased region" description="Pro residues" evidence="1">
    <location>
        <begin position="427"/>
        <end position="438"/>
    </location>
</feature>
<evidence type="ECO:0000313" key="3">
    <source>
        <dbReference type="EMBL" id="KAB7499709.1"/>
    </source>
</evidence>
<feature type="transmembrane region" description="Helical" evidence="2">
    <location>
        <begin position="267"/>
        <end position="291"/>
    </location>
</feature>
<feature type="region of interest" description="Disordered" evidence="1">
    <location>
        <begin position="466"/>
        <end position="528"/>
    </location>
</feature>
<evidence type="ECO:0000313" key="4">
    <source>
        <dbReference type="Proteomes" id="UP000326759"/>
    </source>
</evidence>
<dbReference type="InterPro" id="IPR037272">
    <property type="entry name" value="SNS_sf"/>
</dbReference>
<organism evidence="3 4">
    <name type="scientific">Armadillidium nasatum</name>
    <dbReference type="NCBI Taxonomy" id="96803"/>
    <lineage>
        <taxon>Eukaryota</taxon>
        <taxon>Metazoa</taxon>
        <taxon>Ecdysozoa</taxon>
        <taxon>Arthropoda</taxon>
        <taxon>Crustacea</taxon>
        <taxon>Multicrustacea</taxon>
        <taxon>Malacostraca</taxon>
        <taxon>Eumalacostraca</taxon>
        <taxon>Peracarida</taxon>
        <taxon>Isopoda</taxon>
        <taxon>Oniscidea</taxon>
        <taxon>Crinocheta</taxon>
        <taxon>Armadillidiidae</taxon>
        <taxon>Armadillidium</taxon>
    </lineage>
</organism>
<comment type="caution">
    <text evidence="3">The sequence shown here is derived from an EMBL/GenBank/DDBJ whole genome shotgun (WGS) entry which is preliminary data.</text>
</comment>
<sequence>MFLVPFLCYVSVGFYLVYWTNSEIAIDQFRDIFIDRHSWMAASREAFLVWGLHGAVLQQMASSNKKRHPLWRDTTILAIITIFGLVLASVCGLVFHSVLKENHLAYTPSSFETNYTRAFIEVRYQTDDHILDRNGWMGPPEYMRNDPVYDNFYVGIRVREEYWSLHRTKTATLAYRSGYNCIRFLTEMFPALLFAKGDSILGVWAPLFYLGLLIFAGCLAHGGSGIGENQRSAPCALGNIYHLLFLFVCILFISIDGDRAGNSHHLFFLDYVIGCVWWIMILQLIMVFAVLFVRGKPYTAQSIAKNMFSAGKCCSVAWIVFAWESRYWSTWTCQIASGLQLFPLLLVPLLGLIQTFRYLVNPKRDVFERIQYLYRPPPFRGVDSGYNEGIVAQSQEEADEDAMRLSYSGSDDTLNGGDGTSDSRPFSDPPPKYTPPPSYSTATGSGFTKLFGESFRRSVRRLRNSLITSNTDRTDLEASSNNPNCTSGEPYIPPPDYTQPPLRDRSPGPPQYATLDPIRIQRRSETFS</sequence>
<keyword evidence="4" id="KW-1185">Reference proteome</keyword>
<proteinExistence type="predicted"/>
<feature type="transmembrane region" description="Helical" evidence="2">
    <location>
        <begin position="341"/>
        <end position="360"/>
    </location>
</feature>
<keyword evidence="2" id="KW-1133">Transmembrane helix</keyword>
<feature type="transmembrane region" description="Helical" evidence="2">
    <location>
        <begin position="303"/>
        <end position="321"/>
    </location>
</feature>
<feature type="transmembrane region" description="Helical" evidence="2">
    <location>
        <begin position="75"/>
        <end position="99"/>
    </location>
</feature>
<reference evidence="3 4" key="1">
    <citation type="journal article" date="2019" name="PLoS Biol.">
        <title>Sex chromosomes control vertical transmission of feminizing Wolbachia symbionts in an isopod.</title>
        <authorList>
            <person name="Becking T."/>
            <person name="Chebbi M.A."/>
            <person name="Giraud I."/>
            <person name="Moumen B."/>
            <person name="Laverre T."/>
            <person name="Caubet Y."/>
            <person name="Peccoud J."/>
            <person name="Gilbert C."/>
            <person name="Cordaux R."/>
        </authorList>
    </citation>
    <scope>NUCLEOTIDE SEQUENCE [LARGE SCALE GENOMIC DNA]</scope>
    <source>
        <strain evidence="3">ANa2</strain>
        <tissue evidence="3">Whole body excluding digestive tract and cuticle</tissue>
    </source>
</reference>
<feature type="region of interest" description="Disordered" evidence="1">
    <location>
        <begin position="394"/>
        <end position="446"/>
    </location>
</feature>
<dbReference type="AlphaFoldDB" id="A0A5N5T156"/>
<evidence type="ECO:0000256" key="2">
    <source>
        <dbReference type="SAM" id="Phobius"/>
    </source>
</evidence>
<evidence type="ECO:0000256" key="1">
    <source>
        <dbReference type="SAM" id="MobiDB-lite"/>
    </source>
</evidence>
<feature type="compositionally biased region" description="Polar residues" evidence="1">
    <location>
        <begin position="466"/>
        <end position="487"/>
    </location>
</feature>
<keyword evidence="2" id="KW-0812">Transmembrane</keyword>
<gene>
    <name evidence="3" type="ORF">Anas_06826</name>
</gene>
<dbReference type="EMBL" id="SEYY01017134">
    <property type="protein sequence ID" value="KAB7499709.1"/>
    <property type="molecule type" value="Genomic_DNA"/>
</dbReference>
<keyword evidence="2" id="KW-0472">Membrane</keyword>